<reference evidence="3 4" key="3">
    <citation type="submission" date="2016-03" db="EMBL/GenBank/DDBJ databases">
        <title>EvidentialGene: Evidence-directed Construction of Genes on Genomes.</title>
        <authorList>
            <person name="Gilbert D.G."/>
            <person name="Choi J.-H."/>
            <person name="Mockaitis K."/>
            <person name="Colbourne J."/>
            <person name="Pfrender M."/>
        </authorList>
    </citation>
    <scope>NUCLEOTIDE SEQUENCE [LARGE SCALE GENOMIC DNA]</scope>
    <source>
        <strain evidence="3 4">Xinb3</strain>
        <tissue evidence="3">Complete organism</tissue>
    </source>
</reference>
<keyword evidence="1" id="KW-1133">Transmembrane helix</keyword>
<protein>
    <recommendedName>
        <fullName evidence="5">Transmembrane protein</fullName>
    </recommendedName>
</protein>
<keyword evidence="1" id="KW-0472">Membrane</keyword>
<evidence type="ECO:0008006" key="5">
    <source>
        <dbReference type="Google" id="ProtNLM"/>
    </source>
</evidence>
<reference evidence="2" key="2">
    <citation type="submission" date="2015-10" db="EMBL/GenBank/DDBJ databases">
        <authorList>
            <person name="Gilbert D.G."/>
        </authorList>
    </citation>
    <scope>NUCLEOTIDE SEQUENCE</scope>
</reference>
<dbReference type="EMBL" id="GDIP01239025">
    <property type="protein sequence ID" value="JAI84376.1"/>
    <property type="molecule type" value="Transcribed_RNA"/>
</dbReference>
<accession>A0A0N7ZJL4</accession>
<keyword evidence="4" id="KW-1185">Reference proteome</keyword>
<dbReference type="AlphaFoldDB" id="A0A0N7ZJL4"/>
<organism evidence="2">
    <name type="scientific">Daphnia magna</name>
    <dbReference type="NCBI Taxonomy" id="35525"/>
    <lineage>
        <taxon>Eukaryota</taxon>
        <taxon>Metazoa</taxon>
        <taxon>Ecdysozoa</taxon>
        <taxon>Arthropoda</taxon>
        <taxon>Crustacea</taxon>
        <taxon>Branchiopoda</taxon>
        <taxon>Diplostraca</taxon>
        <taxon>Cladocera</taxon>
        <taxon>Anomopoda</taxon>
        <taxon>Daphniidae</taxon>
        <taxon>Daphnia</taxon>
    </lineage>
</organism>
<evidence type="ECO:0000313" key="3">
    <source>
        <dbReference type="EMBL" id="KZS14437.1"/>
    </source>
</evidence>
<dbReference type="Proteomes" id="UP000076858">
    <property type="component" value="Unassembled WGS sequence"/>
</dbReference>
<gene>
    <name evidence="3" type="ORF">APZ42_019758</name>
</gene>
<name>A0A0N7ZJL4_9CRUS</name>
<evidence type="ECO:0000313" key="4">
    <source>
        <dbReference type="Proteomes" id="UP000076858"/>
    </source>
</evidence>
<reference evidence="2" key="1">
    <citation type="submission" date="2015-10" db="EMBL/GenBank/DDBJ databases">
        <title>Daphnia magna gene sets from two clonal populations assembled and annotated with EvidentialGene.</title>
        <authorList>
            <person name="Gilbert D."/>
            <person name="Podicheti R."/>
            <person name="Orsini L."/>
            <person name="Colbourne J."/>
            <person name="Pfrender M."/>
        </authorList>
    </citation>
    <scope>NUCLEOTIDE SEQUENCE</scope>
</reference>
<evidence type="ECO:0000256" key="1">
    <source>
        <dbReference type="SAM" id="Phobius"/>
    </source>
</evidence>
<feature type="transmembrane region" description="Helical" evidence="1">
    <location>
        <begin position="30"/>
        <end position="47"/>
    </location>
</feature>
<sequence length="133" mass="15319">MRVGGGSNRTLHTPNFSSSRQLDCTRKKNAVMTLLGAALFGGGTWFICETRIGHLEATRRTGVFRLFCLRVFVSQSSRLLNKCTRHNHKIYFDRHDITLQSISSFGCITDRHHRRTNLKYQSSFLNYDDNSFD</sequence>
<evidence type="ECO:0000313" key="2">
    <source>
        <dbReference type="EMBL" id="JAI84376.1"/>
    </source>
</evidence>
<dbReference type="EMBL" id="LRGB01000944">
    <property type="protein sequence ID" value="KZS14437.1"/>
    <property type="molecule type" value="Genomic_DNA"/>
</dbReference>
<proteinExistence type="predicted"/>
<keyword evidence="1" id="KW-0812">Transmembrane</keyword>